<feature type="region of interest" description="Disordered" evidence="1">
    <location>
        <begin position="222"/>
        <end position="262"/>
    </location>
</feature>
<organism evidence="2">
    <name type="scientific">bioreactor metagenome</name>
    <dbReference type="NCBI Taxonomy" id="1076179"/>
    <lineage>
        <taxon>unclassified sequences</taxon>
        <taxon>metagenomes</taxon>
        <taxon>ecological metagenomes</taxon>
    </lineage>
</organism>
<proteinExistence type="predicted"/>
<evidence type="ECO:0000256" key="1">
    <source>
        <dbReference type="SAM" id="MobiDB-lite"/>
    </source>
</evidence>
<dbReference type="AlphaFoldDB" id="A0A645EZS8"/>
<accession>A0A645EZS8</accession>
<name>A0A645EZS8_9ZZZZ</name>
<protein>
    <submittedName>
        <fullName evidence="2">Uncharacterized protein</fullName>
    </submittedName>
</protein>
<dbReference type="EMBL" id="VSSQ01053534">
    <property type="protein sequence ID" value="MPN07558.1"/>
    <property type="molecule type" value="Genomic_DNA"/>
</dbReference>
<sequence length="262" mass="28392">MKLERVGIVEKEFGRGEFETGAESVFPGVGTGFPTGVVGVDAELGKRLVAVVRERRAEPGSAGAVNHFQEEAIDAALQFSRINEIVRNDILRGGGAPEQLAVDVKFVIVVGTKAELDFPCFRRLDPTGGVIDEMVVDWREEVVQLDSLRPLEVYDFPDHGEGPVFGEPPLVGRTDSGDEFCPVGLEQRALLQPGEGPERRFPIEAIGIVSGSPVIDLITRERTADQPVGNPARLRGFGSGQGQRRRDAEGNQQFHGGFSYGL</sequence>
<comment type="caution">
    <text evidence="2">The sequence shown here is derived from an EMBL/GenBank/DDBJ whole genome shotgun (WGS) entry which is preliminary data.</text>
</comment>
<evidence type="ECO:0000313" key="2">
    <source>
        <dbReference type="EMBL" id="MPN07558.1"/>
    </source>
</evidence>
<gene>
    <name evidence="2" type="ORF">SDC9_154829</name>
</gene>
<reference evidence="2" key="1">
    <citation type="submission" date="2019-08" db="EMBL/GenBank/DDBJ databases">
        <authorList>
            <person name="Kucharzyk K."/>
            <person name="Murdoch R.W."/>
            <person name="Higgins S."/>
            <person name="Loffler F."/>
        </authorList>
    </citation>
    <scope>NUCLEOTIDE SEQUENCE</scope>
</reference>